<evidence type="ECO:0000259" key="9">
    <source>
        <dbReference type="Pfam" id="PF01979"/>
    </source>
</evidence>
<dbReference type="InterPro" id="IPR006680">
    <property type="entry name" value="Amidohydro-rel"/>
</dbReference>
<dbReference type="Proteomes" id="UP000287969">
    <property type="component" value="Chromosome"/>
</dbReference>
<dbReference type="GO" id="GO:0008448">
    <property type="term" value="F:N-acetylglucosamine-6-phosphate deacetylase activity"/>
    <property type="evidence" value="ECO:0007669"/>
    <property type="project" value="UniProtKB-EC"/>
</dbReference>
<dbReference type="InterPro" id="IPR011059">
    <property type="entry name" value="Metal-dep_hydrolase_composite"/>
</dbReference>
<keyword evidence="11" id="KW-1185">Reference proteome</keyword>
<dbReference type="EMBL" id="CP035282">
    <property type="protein sequence ID" value="QAT62808.1"/>
    <property type="molecule type" value="Genomic_DNA"/>
</dbReference>
<dbReference type="InterPro" id="IPR003764">
    <property type="entry name" value="GlcNAc_6-P_deAcase"/>
</dbReference>
<dbReference type="Gene3D" id="2.30.40.10">
    <property type="entry name" value="Urease, subunit C, domain 1"/>
    <property type="match status" value="1"/>
</dbReference>
<feature type="active site" description="Proton donor/acceptor" evidence="6">
    <location>
        <position position="277"/>
    </location>
</feature>
<feature type="binding site" evidence="7">
    <location>
        <position position="254"/>
    </location>
    <ligand>
        <name>substrate</name>
    </ligand>
</feature>
<feature type="domain" description="Amidohydrolase-related" evidence="9">
    <location>
        <begin position="54"/>
        <end position="381"/>
    </location>
</feature>
<dbReference type="CDD" id="cd00854">
    <property type="entry name" value="NagA"/>
    <property type="match status" value="1"/>
</dbReference>
<feature type="binding site" evidence="8">
    <location>
        <position position="198"/>
    </location>
    <ligand>
        <name>Zn(2+)</name>
        <dbReference type="ChEBI" id="CHEBI:29105"/>
    </ligand>
</feature>
<evidence type="ECO:0000256" key="7">
    <source>
        <dbReference type="PIRSR" id="PIRSR038994-2"/>
    </source>
</evidence>
<feature type="binding site" evidence="8">
    <location>
        <position position="132"/>
    </location>
    <ligand>
        <name>Zn(2+)</name>
        <dbReference type="ChEBI" id="CHEBI:29105"/>
    </ligand>
</feature>
<dbReference type="SUPFAM" id="SSF51556">
    <property type="entry name" value="Metallo-dependent hydrolases"/>
    <property type="match status" value="1"/>
</dbReference>
<evidence type="ECO:0000313" key="11">
    <source>
        <dbReference type="Proteomes" id="UP000287969"/>
    </source>
</evidence>
<dbReference type="NCBIfam" id="TIGR00221">
    <property type="entry name" value="nagA"/>
    <property type="match status" value="1"/>
</dbReference>
<keyword evidence="3 5" id="KW-0378">Hydrolase</keyword>
<dbReference type="GO" id="GO:0006046">
    <property type="term" value="P:N-acetylglucosamine catabolic process"/>
    <property type="evidence" value="ECO:0007669"/>
    <property type="project" value="TreeGrafter"/>
</dbReference>
<evidence type="ECO:0000256" key="5">
    <source>
        <dbReference type="PIRNR" id="PIRNR038994"/>
    </source>
</evidence>
<evidence type="ECO:0000256" key="2">
    <source>
        <dbReference type="ARBA" id="ARBA00022723"/>
    </source>
</evidence>
<feature type="binding site" evidence="7">
    <location>
        <begin position="310"/>
        <end position="312"/>
    </location>
    <ligand>
        <name>substrate</name>
    </ligand>
</feature>
<evidence type="ECO:0000256" key="8">
    <source>
        <dbReference type="PIRSR" id="PIRSR038994-3"/>
    </source>
</evidence>
<evidence type="ECO:0000256" key="4">
    <source>
        <dbReference type="ARBA" id="ARBA00023277"/>
    </source>
</evidence>
<dbReference type="SUPFAM" id="SSF51338">
    <property type="entry name" value="Composite domain of metallo-dependent hydrolases"/>
    <property type="match status" value="1"/>
</dbReference>
<accession>A0A410QG40</accession>
<protein>
    <submittedName>
        <fullName evidence="10">N-acetylglucosamine-6-phosphate deacetylase</fullName>
        <ecNumber evidence="10">3.5.1.25</ecNumber>
    </submittedName>
</protein>
<dbReference type="Gene3D" id="3.20.20.140">
    <property type="entry name" value="Metal-dependent hydrolases"/>
    <property type="match status" value="1"/>
</dbReference>
<keyword evidence="2 8" id="KW-0479">Metal-binding</keyword>
<dbReference type="PANTHER" id="PTHR11113:SF14">
    <property type="entry name" value="N-ACETYLGLUCOSAMINE-6-PHOSPHATE DEACETYLASE"/>
    <property type="match status" value="1"/>
</dbReference>
<evidence type="ECO:0000256" key="6">
    <source>
        <dbReference type="PIRSR" id="PIRSR038994-1"/>
    </source>
</evidence>
<dbReference type="GO" id="GO:0046872">
    <property type="term" value="F:metal ion binding"/>
    <property type="evidence" value="ECO:0007669"/>
    <property type="project" value="UniProtKB-KW"/>
</dbReference>
<feature type="binding site" evidence="7">
    <location>
        <position position="143"/>
    </location>
    <ligand>
        <name>substrate</name>
    </ligand>
</feature>
<feature type="binding site" evidence="7">
    <location>
        <begin position="222"/>
        <end position="223"/>
    </location>
    <ligand>
        <name>substrate</name>
    </ligand>
</feature>
<dbReference type="AlphaFoldDB" id="A0A410QG40"/>
<dbReference type="EC" id="3.5.1.25" evidence="10"/>
<comment type="cofactor">
    <cofactor evidence="8">
        <name>a divalent metal cation</name>
        <dbReference type="ChEBI" id="CHEBI:60240"/>
    </cofactor>
    <text evidence="8">Binds 1 divalent metal cation per subunit.</text>
</comment>
<organism evidence="10 11">
    <name type="scientific">Acidilutibacter cellobiosedens</name>
    <dbReference type="NCBI Taxonomy" id="2507161"/>
    <lineage>
        <taxon>Bacteria</taxon>
        <taxon>Bacillati</taxon>
        <taxon>Bacillota</taxon>
        <taxon>Tissierellia</taxon>
        <taxon>Tissierellales</taxon>
        <taxon>Acidilutibacteraceae</taxon>
        <taxon>Acidilutibacter</taxon>
    </lineage>
</organism>
<evidence type="ECO:0000256" key="1">
    <source>
        <dbReference type="ARBA" id="ARBA00010716"/>
    </source>
</evidence>
<dbReference type="OrthoDB" id="9776488at2"/>
<reference evidence="11" key="1">
    <citation type="submission" date="2019-01" db="EMBL/GenBank/DDBJ databases">
        <title>Draft genomes of a novel of Sporanaerobacter strains.</title>
        <authorList>
            <person name="Ma S."/>
        </authorList>
    </citation>
    <scope>NUCLEOTIDE SEQUENCE [LARGE SCALE GENOMIC DNA]</scope>
    <source>
        <strain evidence="11">NJN-17</strain>
    </source>
</reference>
<dbReference type="InterPro" id="IPR032466">
    <property type="entry name" value="Metal_Hydrolase"/>
</dbReference>
<sequence length="400" mass="44403">MKKFIVRSERVYTPDGVIDGGIIISGRIIEKIIEKEDLSRYKELEFINAENNLIIPGLIDIHIHGSGGWTVSSEDERQIKGMCKYLPSIGVTSFQPTLGGEDVESIKKYLNTIGSVIKGYYEGAKILGIHMEGPFLNPEKKGVFLVRNLLKPSVELMKSFIEKSGNNIIHVTVAPELDGAEELIKYLTCNGILVAGGHTNGTIEETKKGIQWGISLSNHTCNAQRSIHHREPGALGGYLLDDNVYCELICDFIHVHPDMLKLILKIKSPEKICMISDSIVASGLRPGKYDFSGREIIIDEESSRLSDGTIAGSTKNLLYGFKNMAYLGYSIEDVIKMSSSLPAKLSNVYDEKGSIEEGKDADFVILDDNFNVHMTYVEGKVCFDSSERKSFLNQQDISRI</sequence>
<dbReference type="KEGG" id="spoa:EQM13_15150"/>
<proteinExistence type="inferred from homology"/>
<feature type="binding site" evidence="7">
    <location>
        <position position="230"/>
    </location>
    <ligand>
        <name>substrate</name>
    </ligand>
</feature>
<comment type="similarity">
    <text evidence="1 5">Belongs to the metallo-dependent hydrolases superfamily. NagA family.</text>
</comment>
<evidence type="ECO:0000313" key="10">
    <source>
        <dbReference type="EMBL" id="QAT62808.1"/>
    </source>
</evidence>
<name>A0A410QG40_9FIRM</name>
<evidence type="ECO:0000256" key="3">
    <source>
        <dbReference type="ARBA" id="ARBA00022801"/>
    </source>
</evidence>
<feature type="binding site" evidence="8">
    <location>
        <position position="219"/>
    </location>
    <ligand>
        <name>Zn(2+)</name>
        <dbReference type="ChEBI" id="CHEBI:29105"/>
    </ligand>
</feature>
<dbReference type="Pfam" id="PF01979">
    <property type="entry name" value="Amidohydro_1"/>
    <property type="match status" value="1"/>
</dbReference>
<keyword evidence="4 5" id="KW-0119">Carbohydrate metabolism</keyword>
<dbReference type="RefSeq" id="WP_071140725.1">
    <property type="nucleotide sequence ID" value="NZ_CP035282.1"/>
</dbReference>
<dbReference type="PIRSF" id="PIRSF038994">
    <property type="entry name" value="NagA"/>
    <property type="match status" value="1"/>
</dbReference>
<dbReference type="PANTHER" id="PTHR11113">
    <property type="entry name" value="N-ACETYLGLUCOSAMINE-6-PHOSPHATE DEACETYLASE"/>
    <property type="match status" value="1"/>
</dbReference>
<gene>
    <name evidence="10" type="primary">nagA</name>
    <name evidence="10" type="ORF">EQM13_15150</name>
</gene>